<dbReference type="AlphaFoldDB" id="W3XGG4"/>
<dbReference type="HOGENOM" id="CLU_909460_0_0_1"/>
<evidence type="ECO:0000313" key="1">
    <source>
        <dbReference type="EMBL" id="ETS85183.1"/>
    </source>
</evidence>
<dbReference type="KEGG" id="pfy:PFICI_03208"/>
<dbReference type="InParanoid" id="W3XGG4"/>
<sequence length="306" mass="34550">MAYITFYFFKMDRDMTIEHVQKAMDALDNFQQQLPVLYSSGGDLAADDYQYATTHLRTIGWQRFAYSIGPEFMRLYVARIALGRLVGGDKSELVTRLWRRGTDAATRVIRRVADDKIPLLFLKFWPMTGSVISAGIYVVLNLLCFGTGSFDVVAAQHELVQQSINHLRRVENISCQARKGAHVLDYLLHVSMRHPSTTDITSLSDLIKHLQNARRPIHDSYEEHNRRNEGQAQISETSFESMLADPDIGEASSQVLNQFWPVGGGFTDSYAMPYSEYGVSGMDGLLQSHASLDEMQPPISRDFPTS</sequence>
<keyword evidence="2" id="KW-1185">Reference proteome</keyword>
<evidence type="ECO:0000313" key="2">
    <source>
        <dbReference type="Proteomes" id="UP000030651"/>
    </source>
</evidence>
<dbReference type="RefSeq" id="XP_007829980.1">
    <property type="nucleotide sequence ID" value="XM_007831789.1"/>
</dbReference>
<organism evidence="1 2">
    <name type="scientific">Pestalotiopsis fici (strain W106-1 / CGMCC3.15140)</name>
    <dbReference type="NCBI Taxonomy" id="1229662"/>
    <lineage>
        <taxon>Eukaryota</taxon>
        <taxon>Fungi</taxon>
        <taxon>Dikarya</taxon>
        <taxon>Ascomycota</taxon>
        <taxon>Pezizomycotina</taxon>
        <taxon>Sordariomycetes</taxon>
        <taxon>Xylariomycetidae</taxon>
        <taxon>Amphisphaeriales</taxon>
        <taxon>Sporocadaceae</taxon>
        <taxon>Pestalotiopsis</taxon>
    </lineage>
</organism>
<dbReference type="Proteomes" id="UP000030651">
    <property type="component" value="Unassembled WGS sequence"/>
</dbReference>
<dbReference type="OrthoDB" id="1747771at2759"/>
<dbReference type="STRING" id="1229662.W3XGG4"/>
<protein>
    <recommendedName>
        <fullName evidence="3">Transcription factor domain-containing protein</fullName>
    </recommendedName>
</protein>
<reference evidence="2" key="1">
    <citation type="journal article" date="2015" name="BMC Genomics">
        <title>Genomic and transcriptomic analysis of the endophytic fungus Pestalotiopsis fici reveals its lifestyle and high potential for synthesis of natural products.</title>
        <authorList>
            <person name="Wang X."/>
            <person name="Zhang X."/>
            <person name="Liu L."/>
            <person name="Xiang M."/>
            <person name="Wang W."/>
            <person name="Sun X."/>
            <person name="Che Y."/>
            <person name="Guo L."/>
            <person name="Liu G."/>
            <person name="Guo L."/>
            <person name="Wang C."/>
            <person name="Yin W.B."/>
            <person name="Stadler M."/>
            <person name="Zhang X."/>
            <person name="Liu X."/>
        </authorList>
    </citation>
    <scope>NUCLEOTIDE SEQUENCE [LARGE SCALE GENOMIC DNA]</scope>
    <source>
        <strain evidence="2">W106-1 / CGMCC3.15140</strain>
    </source>
</reference>
<dbReference type="EMBL" id="KI912110">
    <property type="protein sequence ID" value="ETS85183.1"/>
    <property type="molecule type" value="Genomic_DNA"/>
</dbReference>
<name>W3XGG4_PESFW</name>
<dbReference type="GeneID" id="19268221"/>
<gene>
    <name evidence="1" type="ORF">PFICI_03208</name>
</gene>
<evidence type="ECO:0008006" key="3">
    <source>
        <dbReference type="Google" id="ProtNLM"/>
    </source>
</evidence>
<accession>W3XGG4</accession>
<proteinExistence type="predicted"/>